<dbReference type="GO" id="GO:0016491">
    <property type="term" value="F:oxidoreductase activity"/>
    <property type="evidence" value="ECO:0007669"/>
    <property type="project" value="UniProtKB-KW"/>
</dbReference>
<evidence type="ECO:0000256" key="4">
    <source>
        <dbReference type="ARBA" id="ARBA00022643"/>
    </source>
</evidence>
<comment type="similarity">
    <text evidence="2">Belongs to the nitroreductase family.</text>
</comment>
<dbReference type="Proteomes" id="UP000062768">
    <property type="component" value="Chromosome I"/>
</dbReference>
<keyword evidence="4" id="KW-0288">FMN</keyword>
<evidence type="ECO:0000313" key="10">
    <source>
        <dbReference type="Proteomes" id="UP000062768"/>
    </source>
</evidence>
<dbReference type="CDD" id="cd02143">
    <property type="entry name" value="nitroreductase_FeS-like"/>
    <property type="match status" value="1"/>
</dbReference>
<proteinExistence type="inferred from homology"/>
<dbReference type="RefSeq" id="WP_048084559.1">
    <property type="nucleotide sequence ID" value="NZ_CP006933.1"/>
</dbReference>
<dbReference type="SUPFAM" id="SSF54862">
    <property type="entry name" value="4Fe-4S ferredoxins"/>
    <property type="match status" value="1"/>
</dbReference>
<dbReference type="InterPro" id="IPR029479">
    <property type="entry name" value="Nitroreductase"/>
</dbReference>
<dbReference type="PATRIC" id="fig|2162.10.peg.2128"/>
<dbReference type="KEGG" id="mfc:BRM9_0333"/>
<keyword evidence="5" id="KW-0560">Oxidoreductase</keyword>
<dbReference type="OrthoDB" id="51316at2157"/>
<evidence type="ECO:0000313" key="7">
    <source>
        <dbReference type="EMBL" id="AIS31160.1"/>
    </source>
</evidence>
<dbReference type="PROSITE" id="PS51379">
    <property type="entry name" value="4FE4S_FER_2"/>
    <property type="match status" value="2"/>
</dbReference>
<reference evidence="8" key="2">
    <citation type="submission" date="2014-09" db="EMBL/GenBank/DDBJ databases">
        <authorList>
            <person name="Bishop-Lilly K.A."/>
            <person name="Broomall S.M."/>
            <person name="Chain P.S."/>
            <person name="Chertkov O."/>
            <person name="Coyne S.R."/>
            <person name="Daligault H.E."/>
            <person name="Davenport K.W."/>
            <person name="Erkkila T."/>
            <person name="Frey K.G."/>
            <person name="Gibbons H.S."/>
            <person name="Gu W."/>
            <person name="Jaissle J."/>
            <person name="Johnson S.L."/>
            <person name="Koroleva G.I."/>
            <person name="Ladner J.T."/>
            <person name="Lo C.-C."/>
            <person name="Minogue T.D."/>
            <person name="Munk C."/>
            <person name="Palacios G.F."/>
            <person name="Redden C.L."/>
            <person name="Rosenzweig C.N."/>
            <person name="Scholz M.B."/>
            <person name="Teshima H."/>
            <person name="Xu Y."/>
        </authorList>
    </citation>
    <scope>NUCLEOTIDE SEQUENCE</scope>
    <source>
        <strain evidence="8">Mb9</strain>
    </source>
</reference>
<dbReference type="EMBL" id="LN734822">
    <property type="protein sequence ID" value="CEL25677.1"/>
    <property type="molecule type" value="Genomic_DNA"/>
</dbReference>
<dbReference type="InterPro" id="IPR017900">
    <property type="entry name" value="4Fe4S_Fe_S_CS"/>
</dbReference>
<organism evidence="7 9">
    <name type="scientific">Methanobacterium formicicum</name>
    <dbReference type="NCBI Taxonomy" id="2162"/>
    <lineage>
        <taxon>Archaea</taxon>
        <taxon>Methanobacteriati</taxon>
        <taxon>Methanobacteriota</taxon>
        <taxon>Methanomada group</taxon>
        <taxon>Methanobacteria</taxon>
        <taxon>Methanobacteriales</taxon>
        <taxon>Methanobacteriaceae</taxon>
        <taxon>Methanobacterium</taxon>
    </lineage>
</organism>
<keyword evidence="3" id="KW-0285">Flavoprotein</keyword>
<keyword evidence="10" id="KW-1185">Reference proteome</keyword>
<dbReference type="Gene3D" id="3.40.109.10">
    <property type="entry name" value="NADH Oxidase"/>
    <property type="match status" value="1"/>
</dbReference>
<sequence>MVKLAVDSEKCVKCGTCSDICVAGIIEPGDVPHVSKENALVCMICGQCEAVCPQGALELVDPSLEGTMDNKIGDIGSSKQIGNYLRGRRSVRHYKNETVDRKVLEEVMDIVRYAPSAGNGQPVKWMIVHDPVKVKKVAGLTIDWIKNVINEAPPDQDFTGFNLLVEAWENGTDLVLRGAPHVVIAYAEQDENNPMSQFVSVDGVIALTHLDLALPSFGLGSCWAGGLFMALNQWPPLAEELELPEGHTFIGAMMVGYPQYQYHNIPKRNKAVVDWK</sequence>
<dbReference type="PROSITE" id="PS00198">
    <property type="entry name" value="4FE4S_FER_1"/>
    <property type="match status" value="1"/>
</dbReference>
<dbReference type="GeneID" id="26740282"/>
<protein>
    <submittedName>
        <fullName evidence="8">Ferredoxin</fullName>
    </submittedName>
    <submittedName>
        <fullName evidence="7">Nitroreductase family protein</fullName>
    </submittedName>
</protein>
<dbReference type="AlphaFoldDB" id="A0A089ZE86"/>
<dbReference type="InterPro" id="IPR000415">
    <property type="entry name" value="Nitroreductase-like"/>
</dbReference>
<reference evidence="7" key="1">
    <citation type="submission" date="2013-12" db="EMBL/GenBank/DDBJ databases">
        <title>The complete genome sequence of Methanobacterium sp. BRM9.</title>
        <authorList>
            <consortium name="Pastoral Greenhouse Gas Research Consortium"/>
            <person name="Kelly W.J."/>
            <person name="Leahy S.C."/>
            <person name="Perry R."/>
            <person name="Li D."/>
            <person name="Altermann E."/>
            <person name="Lambie S.C."/>
            <person name="Attwood G.T."/>
        </authorList>
    </citation>
    <scope>NUCLEOTIDE SEQUENCE [LARGE SCALE GENOMIC DNA]</scope>
    <source>
        <strain evidence="7">BRM9</strain>
    </source>
</reference>
<evidence type="ECO:0000256" key="2">
    <source>
        <dbReference type="ARBA" id="ARBA00007118"/>
    </source>
</evidence>
<dbReference type="PANTHER" id="PTHR43673">
    <property type="entry name" value="NAD(P)H NITROREDUCTASE YDGI-RELATED"/>
    <property type="match status" value="1"/>
</dbReference>
<feature type="domain" description="4Fe-4S ferredoxin-type" evidence="6">
    <location>
        <begin position="32"/>
        <end position="62"/>
    </location>
</feature>
<dbReference type="STRING" id="2162.BRM9_0333"/>
<dbReference type="Gene3D" id="3.30.70.20">
    <property type="match status" value="1"/>
</dbReference>
<evidence type="ECO:0000259" key="6">
    <source>
        <dbReference type="PROSITE" id="PS51379"/>
    </source>
</evidence>
<name>A0A089ZE86_METFO</name>
<dbReference type="PANTHER" id="PTHR43673:SF2">
    <property type="entry name" value="NITROREDUCTASE"/>
    <property type="match status" value="1"/>
</dbReference>
<evidence type="ECO:0000313" key="8">
    <source>
        <dbReference type="EMBL" id="CEL25677.1"/>
    </source>
</evidence>
<dbReference type="InterPro" id="IPR017896">
    <property type="entry name" value="4Fe4S_Fe-S-bd"/>
</dbReference>
<dbReference type="Pfam" id="PF13187">
    <property type="entry name" value="Fer4_9"/>
    <property type="match status" value="1"/>
</dbReference>
<dbReference type="Pfam" id="PF00881">
    <property type="entry name" value="Nitroreductase"/>
    <property type="match status" value="1"/>
</dbReference>
<evidence type="ECO:0000256" key="1">
    <source>
        <dbReference type="ARBA" id="ARBA00001917"/>
    </source>
</evidence>
<accession>A0A089ZE86</accession>
<gene>
    <name evidence="7" type="ORF">BRM9_0333</name>
    <name evidence="8" type="ORF">MB9_2050</name>
</gene>
<comment type="cofactor">
    <cofactor evidence="1">
        <name>FMN</name>
        <dbReference type="ChEBI" id="CHEBI:58210"/>
    </cofactor>
</comment>
<feature type="domain" description="4Fe-4S ferredoxin-type" evidence="6">
    <location>
        <begin position="2"/>
        <end position="31"/>
    </location>
</feature>
<evidence type="ECO:0000313" key="9">
    <source>
        <dbReference type="Proteomes" id="UP000029661"/>
    </source>
</evidence>
<evidence type="ECO:0000256" key="5">
    <source>
        <dbReference type="ARBA" id="ARBA00023002"/>
    </source>
</evidence>
<dbReference type="Proteomes" id="UP000029661">
    <property type="component" value="Chromosome"/>
</dbReference>
<evidence type="ECO:0000256" key="3">
    <source>
        <dbReference type="ARBA" id="ARBA00022630"/>
    </source>
</evidence>
<dbReference type="SUPFAM" id="SSF55469">
    <property type="entry name" value="FMN-dependent nitroreductase-like"/>
    <property type="match status" value="1"/>
</dbReference>
<dbReference type="EMBL" id="CP006933">
    <property type="protein sequence ID" value="AIS31160.1"/>
    <property type="molecule type" value="Genomic_DNA"/>
</dbReference>